<protein>
    <submittedName>
        <fullName evidence="1">Transposase</fullName>
    </submittedName>
</protein>
<sequence length="74" mass="8640">MVGYGLHEQLPHHSSLTRIRQRWGEERFRRIFNRTVEACLKAKIATAEVVHIDASLIRANVSWTASPCSMWWMC</sequence>
<name>A0ABS4A3E3_9BRAD</name>
<dbReference type="EMBL" id="JAGIKT010000072">
    <property type="protein sequence ID" value="MBP0114932.1"/>
    <property type="molecule type" value="Genomic_DNA"/>
</dbReference>
<gene>
    <name evidence="1" type="ORF">JWS04_28465</name>
</gene>
<comment type="caution">
    <text evidence="1">The sequence shown here is derived from an EMBL/GenBank/DDBJ whole genome shotgun (WGS) entry which is preliminary data.</text>
</comment>
<proteinExistence type="predicted"/>
<evidence type="ECO:0000313" key="1">
    <source>
        <dbReference type="EMBL" id="MBP0114932.1"/>
    </source>
</evidence>
<dbReference type="Proteomes" id="UP000669317">
    <property type="component" value="Unassembled WGS sequence"/>
</dbReference>
<keyword evidence="2" id="KW-1185">Reference proteome</keyword>
<reference evidence="1 2" key="1">
    <citation type="submission" date="2021-03" db="EMBL/GenBank/DDBJ databases">
        <title>Genome Sequence of Bradyrhizobium vignae strain ISRA400.</title>
        <authorList>
            <person name="Tisa L.S."/>
            <person name="Svistoonoff S."/>
            <person name="Hocher V."/>
            <person name="Fall S."/>
            <person name="Zaiya A."/>
            <person name="Naing D."/>
            <person name="Niang N."/>
            <person name="Diouf A."/>
            <person name="Dasylva M.C."/>
            <person name="Toure O."/>
            <person name="Gueye M."/>
            <person name="Gully D."/>
            <person name="Tisseyre P."/>
            <person name="Simpson S."/>
            <person name="Morris K."/>
            <person name="Thomas W.K."/>
        </authorList>
    </citation>
    <scope>NUCLEOTIDE SEQUENCE [LARGE SCALE GENOMIC DNA]</scope>
    <source>
        <strain evidence="1 2">ISRA400</strain>
    </source>
</reference>
<accession>A0ABS4A3E3</accession>
<evidence type="ECO:0000313" key="2">
    <source>
        <dbReference type="Proteomes" id="UP000669317"/>
    </source>
</evidence>
<organism evidence="1 2">
    <name type="scientific">Bradyrhizobium vignae</name>
    <dbReference type="NCBI Taxonomy" id="1549949"/>
    <lineage>
        <taxon>Bacteria</taxon>
        <taxon>Pseudomonadati</taxon>
        <taxon>Pseudomonadota</taxon>
        <taxon>Alphaproteobacteria</taxon>
        <taxon>Hyphomicrobiales</taxon>
        <taxon>Nitrobacteraceae</taxon>
        <taxon>Bradyrhizobium</taxon>
    </lineage>
</organism>